<dbReference type="PRINTS" id="PR00320">
    <property type="entry name" value="GPROTEINBRPT"/>
</dbReference>
<dbReference type="CDD" id="cd00200">
    <property type="entry name" value="WD40"/>
    <property type="match status" value="1"/>
</dbReference>
<feature type="repeat" description="WD" evidence="3">
    <location>
        <begin position="226"/>
        <end position="256"/>
    </location>
</feature>
<evidence type="ECO:0000313" key="5">
    <source>
        <dbReference type="Proteomes" id="UP000593567"/>
    </source>
</evidence>
<dbReference type="GO" id="GO:0005730">
    <property type="term" value="C:nucleolus"/>
    <property type="evidence" value="ECO:0007669"/>
    <property type="project" value="TreeGrafter"/>
</dbReference>
<dbReference type="InterPro" id="IPR036322">
    <property type="entry name" value="WD40_repeat_dom_sf"/>
</dbReference>
<feature type="repeat" description="WD" evidence="3">
    <location>
        <begin position="182"/>
        <end position="216"/>
    </location>
</feature>
<dbReference type="PROSITE" id="PS50294">
    <property type="entry name" value="WD_REPEATS_REGION"/>
    <property type="match status" value="4"/>
</dbReference>
<evidence type="ECO:0000256" key="2">
    <source>
        <dbReference type="ARBA" id="ARBA00022737"/>
    </source>
</evidence>
<feature type="repeat" description="WD" evidence="3">
    <location>
        <begin position="19"/>
        <end position="49"/>
    </location>
</feature>
<reference evidence="4" key="1">
    <citation type="submission" date="2020-06" db="EMBL/GenBank/DDBJ databases">
        <title>Draft genome of Bugula neritina, a colonial animal packing powerful symbionts and potential medicines.</title>
        <authorList>
            <person name="Rayko M."/>
        </authorList>
    </citation>
    <scope>NUCLEOTIDE SEQUENCE [LARGE SCALE GENOMIC DNA]</scope>
    <source>
        <strain evidence="4">Kwan_BN1</strain>
    </source>
</reference>
<proteinExistence type="predicted"/>
<dbReference type="InterPro" id="IPR001680">
    <property type="entry name" value="WD40_rpt"/>
</dbReference>
<dbReference type="EMBL" id="VXIV02002553">
    <property type="protein sequence ID" value="KAF6024651.1"/>
    <property type="molecule type" value="Genomic_DNA"/>
</dbReference>
<dbReference type="GO" id="GO:0000027">
    <property type="term" value="P:ribosomal large subunit assembly"/>
    <property type="evidence" value="ECO:0007669"/>
    <property type="project" value="TreeGrafter"/>
</dbReference>
<dbReference type="Gene3D" id="2.130.10.10">
    <property type="entry name" value="YVTN repeat-like/Quinoprotein amine dehydrogenase"/>
    <property type="match status" value="2"/>
</dbReference>
<sequence length="256" mass="28324">MPAIGPYDPETIIKCKGTCVGHDGPVWCLAADNDFLFSGSSDNHVRVWDTSCNYKCVKTLAGHCGIVLALTVNGNRLYSGSQDTKIMIWDIDNNFELVDTLDAHDNPVCTLATSRAMIFSGSLKTVKVWSFLSGKHVMKKRYLTYGGSVYSITVTDKYILCGTYEKVIHVWELSTMEQVTTLQGHNGTVYALTWMQSPGGILVFSASYDRTIRVWSQNNMICKQTLLRHGGSVACLVVVKGRLFSGGIDSMVKVWQ</sequence>
<dbReference type="GO" id="GO:0007219">
    <property type="term" value="P:Notch signaling pathway"/>
    <property type="evidence" value="ECO:0007669"/>
    <property type="project" value="TreeGrafter"/>
</dbReference>
<organism evidence="4 5">
    <name type="scientific">Bugula neritina</name>
    <name type="common">Brown bryozoan</name>
    <name type="synonym">Sertularia neritina</name>
    <dbReference type="NCBI Taxonomy" id="10212"/>
    <lineage>
        <taxon>Eukaryota</taxon>
        <taxon>Metazoa</taxon>
        <taxon>Spiralia</taxon>
        <taxon>Lophotrochozoa</taxon>
        <taxon>Bryozoa</taxon>
        <taxon>Gymnolaemata</taxon>
        <taxon>Cheilostomatida</taxon>
        <taxon>Flustrina</taxon>
        <taxon>Buguloidea</taxon>
        <taxon>Bugulidae</taxon>
        <taxon>Bugula</taxon>
    </lineage>
</organism>
<keyword evidence="2" id="KW-0677">Repeat</keyword>
<dbReference type="SUPFAM" id="SSF50978">
    <property type="entry name" value="WD40 repeat-like"/>
    <property type="match status" value="1"/>
</dbReference>
<evidence type="ECO:0000256" key="1">
    <source>
        <dbReference type="ARBA" id="ARBA00022574"/>
    </source>
</evidence>
<dbReference type="InterPro" id="IPR020472">
    <property type="entry name" value="WD40_PAC1"/>
</dbReference>
<dbReference type="Pfam" id="PF00400">
    <property type="entry name" value="WD40"/>
    <property type="match status" value="5"/>
</dbReference>
<dbReference type="InterPro" id="IPR015943">
    <property type="entry name" value="WD40/YVTN_repeat-like_dom_sf"/>
</dbReference>
<keyword evidence="5" id="KW-1185">Reference proteome</keyword>
<name>A0A7J7JGB4_BUGNE</name>
<accession>A0A7J7JGB4</accession>
<gene>
    <name evidence="4" type="ORF">EB796_017044</name>
</gene>
<comment type="caution">
    <text evidence="4">The sequence shown here is derived from an EMBL/GenBank/DDBJ whole genome shotgun (WGS) entry which is preliminary data.</text>
</comment>
<dbReference type="PROSITE" id="PS50082">
    <property type="entry name" value="WD_REPEATS_2"/>
    <property type="match status" value="4"/>
</dbReference>
<dbReference type="SMART" id="SM00320">
    <property type="entry name" value="WD40"/>
    <property type="match status" value="6"/>
</dbReference>
<keyword evidence="1 3" id="KW-0853">WD repeat</keyword>
<dbReference type="Proteomes" id="UP000593567">
    <property type="component" value="Unassembled WGS sequence"/>
</dbReference>
<dbReference type="PANTHER" id="PTHR19848:SF6">
    <property type="entry name" value="E3 UBIQUITIN-PROTEIN LIGASE TRAF7"/>
    <property type="match status" value="1"/>
</dbReference>
<dbReference type="AlphaFoldDB" id="A0A7J7JGB4"/>
<dbReference type="PANTHER" id="PTHR19848">
    <property type="entry name" value="WD40 REPEAT PROTEIN"/>
    <property type="match status" value="1"/>
</dbReference>
<dbReference type="PROSITE" id="PS00678">
    <property type="entry name" value="WD_REPEATS_1"/>
    <property type="match status" value="1"/>
</dbReference>
<feature type="repeat" description="WD" evidence="3">
    <location>
        <begin position="60"/>
        <end position="99"/>
    </location>
</feature>
<evidence type="ECO:0000256" key="3">
    <source>
        <dbReference type="PROSITE-ProRule" id="PRU00221"/>
    </source>
</evidence>
<dbReference type="OrthoDB" id="674604at2759"/>
<evidence type="ECO:0000313" key="4">
    <source>
        <dbReference type="EMBL" id="KAF6024651.1"/>
    </source>
</evidence>
<protein>
    <submittedName>
        <fullName evidence="4">TRAF7</fullName>
    </submittedName>
</protein>
<dbReference type="InterPro" id="IPR019775">
    <property type="entry name" value="WD40_repeat_CS"/>
</dbReference>